<sequence length="376" mass="43946">MNKTKKLITQINSYNSELFNCEGLLNGRAGLVYYYYCLYKHYGTVDYLDKIAINLELIFKNIENQNSSLLLNSTLESGLSGLGYILYLLMKENILDIDYDEQIKDINDLVYEDALKFIENKNYDFVRGPFGILYYLNFVGCENHVDDLVGKFYEEFLNNTEFMFYNNTTYLEGIHIGYAHGLCAIVKVFNEIDDPRCDFMVTNLLDKIVEIVNDNDVIIEGQNYYLPRSIHKDESQKRELNYRAVLAWSNSDVNFSTLIYSLKKKYITNELLELADKIALGSIGKIKEEHTRVWDHRFYFGSSGVLQMYNYMYQKTNNKKFHEASTYWYNKTLAFLNENTIKEHPLDFVNNLPATSLALLEFEESKSIGWSKLLLL</sequence>
<protein>
    <submittedName>
        <fullName evidence="1">Lanthionine synthetase LanC family protein</fullName>
    </submittedName>
</protein>
<dbReference type="PRINTS" id="PR01950">
    <property type="entry name" value="LANCSUPER"/>
</dbReference>
<dbReference type="Proteomes" id="UP001600107">
    <property type="component" value="Unassembled WGS sequence"/>
</dbReference>
<proteinExistence type="predicted"/>
<reference evidence="1 2" key="1">
    <citation type="submission" date="2024-06" db="EMBL/GenBank/DDBJ databases">
        <title>Flavobacterium spp. isolated from glacier.</title>
        <authorList>
            <person name="Han D."/>
        </authorList>
    </citation>
    <scope>NUCLEOTIDE SEQUENCE [LARGE SCALE GENOMIC DNA]</scope>
    <source>
        <strain evidence="1 2">ZS1P70</strain>
    </source>
</reference>
<accession>A0ABW6I7B2</accession>
<dbReference type="SUPFAM" id="SSF158745">
    <property type="entry name" value="LanC-like"/>
    <property type="match status" value="1"/>
</dbReference>
<dbReference type="RefSeq" id="WP_379852465.1">
    <property type="nucleotide sequence ID" value="NZ_JBHZPY010000012.1"/>
</dbReference>
<evidence type="ECO:0000313" key="1">
    <source>
        <dbReference type="EMBL" id="MFE3872171.1"/>
    </source>
</evidence>
<comment type="caution">
    <text evidence="1">The sequence shown here is derived from an EMBL/GenBank/DDBJ whole genome shotgun (WGS) entry which is preliminary data.</text>
</comment>
<dbReference type="Pfam" id="PF05147">
    <property type="entry name" value="LANC_like"/>
    <property type="match status" value="1"/>
</dbReference>
<organism evidence="1 2">
    <name type="scientific">Flavobacterium zhoui</name>
    <dbReference type="NCBI Taxonomy" id="3230414"/>
    <lineage>
        <taxon>Bacteria</taxon>
        <taxon>Pseudomonadati</taxon>
        <taxon>Bacteroidota</taxon>
        <taxon>Flavobacteriia</taxon>
        <taxon>Flavobacteriales</taxon>
        <taxon>Flavobacteriaceae</taxon>
        <taxon>Flavobacterium</taxon>
    </lineage>
</organism>
<evidence type="ECO:0000313" key="2">
    <source>
        <dbReference type="Proteomes" id="UP001600107"/>
    </source>
</evidence>
<gene>
    <name evidence="1" type="ORF">ACFX5F_13155</name>
</gene>
<dbReference type="InterPro" id="IPR007822">
    <property type="entry name" value="LANC-like"/>
</dbReference>
<name>A0ABW6I7B2_9FLAO</name>
<keyword evidence="2" id="KW-1185">Reference proteome</keyword>
<dbReference type="EMBL" id="JBHZPY010000012">
    <property type="protein sequence ID" value="MFE3872171.1"/>
    <property type="molecule type" value="Genomic_DNA"/>
</dbReference>
<dbReference type="Gene3D" id="1.50.10.20">
    <property type="match status" value="1"/>
</dbReference>
<dbReference type="SMART" id="SM01260">
    <property type="entry name" value="LANC_like"/>
    <property type="match status" value="1"/>
</dbReference>